<dbReference type="AlphaFoldDB" id="A0A9X6IIS5"/>
<gene>
    <name evidence="1" type="ORF">BK754_28345</name>
</gene>
<protein>
    <submittedName>
        <fullName evidence="1">Uncharacterized protein</fullName>
    </submittedName>
</protein>
<dbReference type="Proteomes" id="UP000194882">
    <property type="component" value="Unassembled WGS sequence"/>
</dbReference>
<dbReference type="RefSeq" id="WP_086412503.1">
    <property type="nucleotide sequence ID" value="NZ_NFDT01000223.1"/>
</dbReference>
<organism evidence="1 2">
    <name type="scientific">Bacillus thuringiensis serovar subtoxicus</name>
    <dbReference type="NCBI Taxonomy" id="475791"/>
    <lineage>
        <taxon>Bacteria</taxon>
        <taxon>Bacillati</taxon>
        <taxon>Bacillota</taxon>
        <taxon>Bacilli</taxon>
        <taxon>Bacillales</taxon>
        <taxon>Bacillaceae</taxon>
        <taxon>Bacillus</taxon>
        <taxon>Bacillus cereus group</taxon>
    </lineage>
</organism>
<sequence>MKESNTIKQNEREKEYADLLVIYEHYIYEIPSKEGYTLTDDDIIKLITGFCKRYGYGYLMIESRLYNEIRKYNEVIESL</sequence>
<proteinExistence type="predicted"/>
<accession>A0A9X6IIS5</accession>
<evidence type="ECO:0000313" key="1">
    <source>
        <dbReference type="EMBL" id="OTY85445.1"/>
    </source>
</evidence>
<evidence type="ECO:0000313" key="2">
    <source>
        <dbReference type="Proteomes" id="UP000194882"/>
    </source>
</evidence>
<comment type="caution">
    <text evidence="1">The sequence shown here is derived from an EMBL/GenBank/DDBJ whole genome shotgun (WGS) entry which is preliminary data.</text>
</comment>
<name>A0A9X6IIS5_BACTU</name>
<dbReference type="EMBL" id="NFDT01000223">
    <property type="protein sequence ID" value="OTY85445.1"/>
    <property type="molecule type" value="Genomic_DNA"/>
</dbReference>
<reference evidence="1 2" key="1">
    <citation type="submission" date="2016-10" db="EMBL/GenBank/DDBJ databases">
        <title>Comparative genomics of Bacillus thuringiensis reveals a path to pathogens against multiple invertebrate hosts.</title>
        <authorList>
            <person name="Zheng J."/>
            <person name="Gao Q."/>
            <person name="Liu H."/>
            <person name="Peng D."/>
            <person name="Ruan L."/>
            <person name="Sun M."/>
        </authorList>
    </citation>
    <scope>NUCLEOTIDE SEQUENCE [LARGE SCALE GENOMIC DNA]</scope>
    <source>
        <strain evidence="1">BGSC 4I4</strain>
    </source>
</reference>